<dbReference type="Proteomes" id="UP001150217">
    <property type="component" value="Unassembled WGS sequence"/>
</dbReference>
<name>A0ABQ8VDT9_9AGAR</name>
<dbReference type="SUPFAM" id="SSF81383">
    <property type="entry name" value="F-box domain"/>
    <property type="match status" value="1"/>
</dbReference>
<sequence length="426" mass="48015">MASSFQYPTTSLSKELTQLIPIEIYEYIISFLDHSPTSKSCSLTCRSWLQASWKRLFAGTILMVHRENIDDLLEIVERDAHFMTIIRFVRGLYLEQGGSLRLPTWSDSEERDKFKEAFQFDEYLPLLVGFKSVRMLKLGWIRGDTGPPTALSLQNNFGVGVTALELNSVILSSPSQFFEILRALPQLTSLMLVGLKFNSGRPSEDAREAPGMTLVDTPKPPQLQELYCNVTEDIADFIFSWFAFHGPIPIETVAVGLFNGSTNSKVSRFLCESGSTIDTVKIWDAYSQDDFDLSPCVKMRTLRMGWIHLSSSSPPGSETFVTDVLKTVSSPYLEEITVVLQILVSNSPGVESDLGAFDWRGLMSVLQQPHFRNLRKFCLSVSSHTRVVKQALMKHINPVIASGKLPFNPDVFHVVAWSRTEFRGHW</sequence>
<protein>
    <recommendedName>
        <fullName evidence="3">F-box domain-containing protein</fullName>
    </recommendedName>
</protein>
<proteinExistence type="predicted"/>
<gene>
    <name evidence="1" type="ORF">C8R41DRAFT_982945</name>
</gene>
<reference evidence="1" key="1">
    <citation type="submission" date="2022-08" db="EMBL/GenBank/DDBJ databases">
        <title>A Global Phylogenomic Analysis of the Shiitake Genus Lentinula.</title>
        <authorList>
            <consortium name="DOE Joint Genome Institute"/>
            <person name="Sierra-Patev S."/>
            <person name="Min B."/>
            <person name="Naranjo-Ortiz M."/>
            <person name="Looney B."/>
            <person name="Konkel Z."/>
            <person name="Slot J.C."/>
            <person name="Sakamoto Y."/>
            <person name="Steenwyk J.L."/>
            <person name="Rokas A."/>
            <person name="Carro J."/>
            <person name="Camarero S."/>
            <person name="Ferreira P."/>
            <person name="Molpeceres G."/>
            <person name="Ruiz-Duenas F.J."/>
            <person name="Serrano A."/>
            <person name="Henrissat B."/>
            <person name="Drula E."/>
            <person name="Hughes K.W."/>
            <person name="Mata J.L."/>
            <person name="Ishikawa N.K."/>
            <person name="Vargas-Isla R."/>
            <person name="Ushijima S."/>
            <person name="Smith C.A."/>
            <person name="Ahrendt S."/>
            <person name="Andreopoulos W."/>
            <person name="He G."/>
            <person name="Labutti K."/>
            <person name="Lipzen A."/>
            <person name="Ng V."/>
            <person name="Riley R."/>
            <person name="Sandor L."/>
            <person name="Barry K."/>
            <person name="Martinez A.T."/>
            <person name="Xiao Y."/>
            <person name="Gibbons J.G."/>
            <person name="Terashima K."/>
            <person name="Grigoriev I.V."/>
            <person name="Hibbett D.S."/>
        </authorList>
    </citation>
    <scope>NUCLEOTIDE SEQUENCE</scope>
    <source>
        <strain evidence="1">RHP3577 ss4</strain>
    </source>
</reference>
<keyword evidence="2" id="KW-1185">Reference proteome</keyword>
<evidence type="ECO:0008006" key="3">
    <source>
        <dbReference type="Google" id="ProtNLM"/>
    </source>
</evidence>
<dbReference type="EMBL" id="JANVFT010000062">
    <property type="protein sequence ID" value="KAJ4479901.1"/>
    <property type="molecule type" value="Genomic_DNA"/>
</dbReference>
<evidence type="ECO:0000313" key="2">
    <source>
        <dbReference type="Proteomes" id="UP001150217"/>
    </source>
</evidence>
<organism evidence="1 2">
    <name type="scientific">Lentinula lateritia</name>
    <dbReference type="NCBI Taxonomy" id="40482"/>
    <lineage>
        <taxon>Eukaryota</taxon>
        <taxon>Fungi</taxon>
        <taxon>Dikarya</taxon>
        <taxon>Basidiomycota</taxon>
        <taxon>Agaricomycotina</taxon>
        <taxon>Agaricomycetes</taxon>
        <taxon>Agaricomycetidae</taxon>
        <taxon>Agaricales</taxon>
        <taxon>Marasmiineae</taxon>
        <taxon>Omphalotaceae</taxon>
        <taxon>Lentinula</taxon>
    </lineage>
</organism>
<comment type="caution">
    <text evidence="1">The sequence shown here is derived from an EMBL/GenBank/DDBJ whole genome shotgun (WGS) entry which is preliminary data.</text>
</comment>
<accession>A0ABQ8VDT9</accession>
<evidence type="ECO:0000313" key="1">
    <source>
        <dbReference type="EMBL" id="KAJ4479901.1"/>
    </source>
</evidence>
<dbReference type="Gene3D" id="1.20.1280.50">
    <property type="match status" value="1"/>
</dbReference>
<dbReference type="InterPro" id="IPR036047">
    <property type="entry name" value="F-box-like_dom_sf"/>
</dbReference>